<evidence type="ECO:0000256" key="12">
    <source>
        <dbReference type="ARBA" id="ARBA00050530"/>
    </source>
</evidence>
<name>A0AAD5XNC8_9FUNG</name>
<evidence type="ECO:0000259" key="17">
    <source>
        <dbReference type="Pfam" id="PF10590"/>
    </source>
</evidence>
<dbReference type="GO" id="GO:0004733">
    <property type="term" value="F:pyridoxamine phosphate oxidase activity"/>
    <property type="evidence" value="ECO:0007669"/>
    <property type="project" value="UniProtKB-EC"/>
</dbReference>
<evidence type="ECO:0000313" key="19">
    <source>
        <dbReference type="Proteomes" id="UP001212152"/>
    </source>
</evidence>
<evidence type="ECO:0000256" key="15">
    <source>
        <dbReference type="ARBA" id="ARBA00077914"/>
    </source>
</evidence>
<comment type="caution">
    <text evidence="18">The sequence shown here is derived from an EMBL/GenBank/DDBJ whole genome shotgun (WGS) entry which is preliminary data.</text>
</comment>
<evidence type="ECO:0000256" key="2">
    <source>
        <dbReference type="ARBA" id="ARBA00003691"/>
    </source>
</evidence>
<dbReference type="PANTHER" id="PTHR10851">
    <property type="entry name" value="PYRIDOXINE-5-PHOSPHATE OXIDASE"/>
    <property type="match status" value="1"/>
</dbReference>
<dbReference type="FunFam" id="2.30.110.10:FF:000020">
    <property type="entry name" value="PNPO isoform 11"/>
    <property type="match status" value="1"/>
</dbReference>
<dbReference type="GO" id="GO:0010181">
    <property type="term" value="F:FMN binding"/>
    <property type="evidence" value="ECO:0007669"/>
    <property type="project" value="InterPro"/>
</dbReference>
<dbReference type="NCBIfam" id="NF004231">
    <property type="entry name" value="PRK05679.1"/>
    <property type="match status" value="1"/>
</dbReference>
<dbReference type="GO" id="GO:0008615">
    <property type="term" value="P:pyridoxine biosynthetic process"/>
    <property type="evidence" value="ECO:0007669"/>
    <property type="project" value="UniProtKB-KW"/>
</dbReference>
<comment type="function">
    <text evidence="2">Catalyzes the oxidation of either pyridoxine 5'-phosphate (PNP) or pyridoxamine 5'-phosphate (PMP) into pyridoxal 5'-phosphate (PLP).</text>
</comment>
<dbReference type="AlphaFoldDB" id="A0AAD5XNC8"/>
<dbReference type="HAMAP" id="MF_01629">
    <property type="entry name" value="PdxH"/>
    <property type="match status" value="1"/>
</dbReference>
<dbReference type="Pfam" id="PF01243">
    <property type="entry name" value="PNPOx_N"/>
    <property type="match status" value="1"/>
</dbReference>
<feature type="domain" description="Pyridoxine 5'-phosphate oxidase dimerisation C-terminal" evidence="17">
    <location>
        <begin position="192"/>
        <end position="234"/>
    </location>
</feature>
<comment type="cofactor">
    <cofactor evidence="1">
        <name>FMN</name>
        <dbReference type="ChEBI" id="CHEBI:58210"/>
    </cofactor>
</comment>
<dbReference type="Proteomes" id="UP001212152">
    <property type="component" value="Unassembled WGS sequence"/>
</dbReference>
<proteinExistence type="inferred from homology"/>
<comment type="pathway">
    <text evidence="4">Cofactor metabolism; pyridoxal 5'-phosphate salvage; pyridoxal 5'-phosphate from pyridoxine 5'-phosphate: step 1/1.</text>
</comment>
<keyword evidence="8" id="KW-0285">Flavoprotein</keyword>
<dbReference type="InterPro" id="IPR019740">
    <property type="entry name" value="Pyridox_Oxase_CS"/>
</dbReference>
<keyword evidence="9" id="KW-0288">FMN</keyword>
<dbReference type="InterPro" id="IPR011576">
    <property type="entry name" value="Pyridox_Oxase_N"/>
</dbReference>
<evidence type="ECO:0000256" key="5">
    <source>
        <dbReference type="ARBA" id="ARBA00007301"/>
    </source>
</evidence>
<keyword evidence="10" id="KW-0560">Oxidoreductase</keyword>
<gene>
    <name evidence="18" type="ORF">HDU87_002266</name>
</gene>
<evidence type="ECO:0000256" key="11">
    <source>
        <dbReference type="ARBA" id="ARBA00023096"/>
    </source>
</evidence>
<dbReference type="InterPro" id="IPR012349">
    <property type="entry name" value="Split_barrel_FMN-bd"/>
</dbReference>
<evidence type="ECO:0000256" key="10">
    <source>
        <dbReference type="ARBA" id="ARBA00023002"/>
    </source>
</evidence>
<dbReference type="EC" id="1.4.3.5" evidence="7"/>
<evidence type="ECO:0000256" key="13">
    <source>
        <dbReference type="ARBA" id="ARBA00052947"/>
    </source>
</evidence>
<comment type="similarity">
    <text evidence="5">Belongs to the pyridoxamine 5'-phosphate oxidase family.</text>
</comment>
<organism evidence="18 19">
    <name type="scientific">Geranomyces variabilis</name>
    <dbReference type="NCBI Taxonomy" id="109894"/>
    <lineage>
        <taxon>Eukaryota</taxon>
        <taxon>Fungi</taxon>
        <taxon>Fungi incertae sedis</taxon>
        <taxon>Chytridiomycota</taxon>
        <taxon>Chytridiomycota incertae sedis</taxon>
        <taxon>Chytridiomycetes</taxon>
        <taxon>Spizellomycetales</taxon>
        <taxon>Powellomycetaceae</taxon>
        <taxon>Geranomyces</taxon>
    </lineage>
</organism>
<feature type="domain" description="Pyridoxamine 5'-phosphate oxidase N-terminal" evidence="16">
    <location>
        <begin position="61"/>
        <end position="167"/>
    </location>
</feature>
<sequence>MDTPSQNIIHHPEVAAMRLTYNQHLLESELLPDPFAQFEAWFADARAAVGNNNSSGSSTAVGEPNAMNLATASKQGRPSSRMVLLKDFDPHGFVFYTNYGSRKANELDENPFAALTFYWGQRSVRIEGPVERVSKEESDAYFASRPLGSRIGAWASPQSTLLHNREELDALERHVKAKFDAKGENIPRPDFWGGFRVVPDRIEFWAGRASRLHDRIVYARAAPDKEWDVSRLAP</sequence>
<comment type="catalytic activity">
    <reaction evidence="13">
        <text>pyridoxine 5'-phosphate + O2 = pyridoxal 5'-phosphate + H2O2</text>
        <dbReference type="Rhea" id="RHEA:15149"/>
        <dbReference type="ChEBI" id="CHEBI:15379"/>
        <dbReference type="ChEBI" id="CHEBI:16240"/>
        <dbReference type="ChEBI" id="CHEBI:58589"/>
        <dbReference type="ChEBI" id="CHEBI:597326"/>
        <dbReference type="EC" id="1.4.3.5"/>
    </reaction>
    <physiologicalReaction direction="left-to-right" evidence="13">
        <dbReference type="Rhea" id="RHEA:15150"/>
    </physiologicalReaction>
</comment>
<evidence type="ECO:0000256" key="1">
    <source>
        <dbReference type="ARBA" id="ARBA00001917"/>
    </source>
</evidence>
<comment type="subunit">
    <text evidence="6">Homodimer.</text>
</comment>
<dbReference type="InterPro" id="IPR019576">
    <property type="entry name" value="Pyridoxamine_oxidase_dimer_C"/>
</dbReference>
<protein>
    <recommendedName>
        <fullName evidence="14">Pyridoxine-5'-phosphate oxidase</fullName>
        <ecNumber evidence="7">1.4.3.5</ecNumber>
    </recommendedName>
    <alternativeName>
        <fullName evidence="15">Pyridoxamine-phosphate oxidase</fullName>
    </alternativeName>
</protein>
<keyword evidence="19" id="KW-1185">Reference proteome</keyword>
<dbReference type="PIRSF" id="PIRSF000190">
    <property type="entry name" value="Pyd_amn-ph_oxd"/>
    <property type="match status" value="1"/>
</dbReference>
<evidence type="ECO:0000256" key="4">
    <source>
        <dbReference type="ARBA" id="ARBA00005037"/>
    </source>
</evidence>
<evidence type="ECO:0000313" key="18">
    <source>
        <dbReference type="EMBL" id="KAJ3180043.1"/>
    </source>
</evidence>
<evidence type="ECO:0000256" key="3">
    <source>
        <dbReference type="ARBA" id="ARBA00004738"/>
    </source>
</evidence>
<keyword evidence="11" id="KW-0664">Pyridoxine biosynthesis</keyword>
<dbReference type="PANTHER" id="PTHR10851:SF0">
    <property type="entry name" value="PYRIDOXINE-5'-PHOSPHATE OXIDASE"/>
    <property type="match status" value="1"/>
</dbReference>
<dbReference type="EMBL" id="JADGJQ010000018">
    <property type="protein sequence ID" value="KAJ3180043.1"/>
    <property type="molecule type" value="Genomic_DNA"/>
</dbReference>
<comment type="pathway">
    <text evidence="3">Cofactor metabolism; pyridoxal 5'-phosphate salvage; pyridoxal 5'-phosphate from pyridoxamine 5'-phosphate: step 1/1.</text>
</comment>
<dbReference type="Gene3D" id="2.30.110.10">
    <property type="entry name" value="Electron Transport, Fmn-binding Protein, Chain A"/>
    <property type="match status" value="1"/>
</dbReference>
<reference evidence="18" key="1">
    <citation type="submission" date="2020-05" db="EMBL/GenBank/DDBJ databases">
        <title>Phylogenomic resolution of chytrid fungi.</title>
        <authorList>
            <person name="Stajich J.E."/>
            <person name="Amses K."/>
            <person name="Simmons R."/>
            <person name="Seto K."/>
            <person name="Myers J."/>
            <person name="Bonds A."/>
            <person name="Quandt C.A."/>
            <person name="Barry K."/>
            <person name="Liu P."/>
            <person name="Grigoriev I."/>
            <person name="Longcore J.E."/>
            <person name="James T.Y."/>
        </authorList>
    </citation>
    <scope>NUCLEOTIDE SEQUENCE</scope>
    <source>
        <strain evidence="18">JEL0379</strain>
    </source>
</reference>
<dbReference type="NCBIfam" id="TIGR00558">
    <property type="entry name" value="pdxH"/>
    <property type="match status" value="1"/>
</dbReference>
<evidence type="ECO:0000259" key="16">
    <source>
        <dbReference type="Pfam" id="PF01243"/>
    </source>
</evidence>
<dbReference type="PROSITE" id="PS01064">
    <property type="entry name" value="PYRIDOX_OXIDASE"/>
    <property type="match status" value="1"/>
</dbReference>
<evidence type="ECO:0000256" key="9">
    <source>
        <dbReference type="ARBA" id="ARBA00022643"/>
    </source>
</evidence>
<evidence type="ECO:0000256" key="8">
    <source>
        <dbReference type="ARBA" id="ARBA00022630"/>
    </source>
</evidence>
<evidence type="ECO:0000256" key="7">
    <source>
        <dbReference type="ARBA" id="ARBA00012801"/>
    </source>
</evidence>
<comment type="catalytic activity">
    <reaction evidence="12">
        <text>pyridoxamine 5'-phosphate + O2 + H2O = pyridoxal 5'-phosphate + H2O2 + NH4(+)</text>
        <dbReference type="Rhea" id="RHEA:15817"/>
        <dbReference type="ChEBI" id="CHEBI:15377"/>
        <dbReference type="ChEBI" id="CHEBI:15379"/>
        <dbReference type="ChEBI" id="CHEBI:16240"/>
        <dbReference type="ChEBI" id="CHEBI:28938"/>
        <dbReference type="ChEBI" id="CHEBI:58451"/>
        <dbReference type="ChEBI" id="CHEBI:597326"/>
        <dbReference type="EC" id="1.4.3.5"/>
    </reaction>
    <physiologicalReaction direction="left-to-right" evidence="12">
        <dbReference type="Rhea" id="RHEA:15818"/>
    </physiologicalReaction>
</comment>
<accession>A0AAD5XNC8</accession>
<dbReference type="SUPFAM" id="SSF50475">
    <property type="entry name" value="FMN-binding split barrel"/>
    <property type="match status" value="1"/>
</dbReference>
<dbReference type="Pfam" id="PF10590">
    <property type="entry name" value="PNP_phzG_C"/>
    <property type="match status" value="1"/>
</dbReference>
<evidence type="ECO:0000256" key="14">
    <source>
        <dbReference type="ARBA" id="ARBA00073441"/>
    </source>
</evidence>
<evidence type="ECO:0000256" key="6">
    <source>
        <dbReference type="ARBA" id="ARBA00011738"/>
    </source>
</evidence>
<dbReference type="InterPro" id="IPR000659">
    <property type="entry name" value="Pyridox_Oxase"/>
</dbReference>